<evidence type="ECO:0000313" key="1">
    <source>
        <dbReference type="EMBL" id="CEG11058.1"/>
    </source>
</evidence>
<proteinExistence type="predicted"/>
<dbReference type="EMBL" id="CCXY01000009">
    <property type="protein sequence ID" value="CEG11058.1"/>
    <property type="molecule type" value="Genomic_DNA"/>
</dbReference>
<reference evidence="1" key="1">
    <citation type="submission" date="2014-09" db="EMBL/GenBank/DDBJ databases">
        <authorList>
            <person name="Probst J Alexander"/>
        </authorList>
    </citation>
    <scope>NUCLEOTIDE SEQUENCE</scope>
</reference>
<accession>A0A098E5T7</accession>
<dbReference type="AlphaFoldDB" id="A0A098E5T7"/>
<name>A0A098E5T7_9ZZZZ</name>
<organism evidence="1">
    <name type="scientific">groundwater metagenome</name>
    <dbReference type="NCBI Taxonomy" id="717931"/>
    <lineage>
        <taxon>unclassified sequences</taxon>
        <taxon>metagenomes</taxon>
        <taxon>ecological metagenomes</taxon>
    </lineage>
</organism>
<sequence>MKTVKKNNCKIKYDEVKTQLAKQIRILVYSQSADFLPY</sequence>
<protein>
    <submittedName>
        <fullName evidence="1">Uncharacterized protein</fullName>
    </submittedName>
</protein>
<gene>
    <name evidence="1" type="ORF">MSIBF_A1060004</name>
</gene>